<dbReference type="Gene3D" id="3.40.50.2300">
    <property type="match status" value="1"/>
</dbReference>
<comment type="caution">
    <text evidence="2">The sequence shown here is derived from an EMBL/GenBank/DDBJ whole genome shotgun (WGS) entry which is preliminary data.</text>
</comment>
<reference evidence="2 3" key="1">
    <citation type="journal article" date="2020" name="Cell">
        <title>Large-Scale Comparative Analyses of Tick Genomes Elucidate Their Genetic Diversity and Vector Capacities.</title>
        <authorList>
            <consortium name="Tick Genome and Microbiome Consortium (TIGMIC)"/>
            <person name="Jia N."/>
            <person name="Wang J."/>
            <person name="Shi W."/>
            <person name="Du L."/>
            <person name="Sun Y."/>
            <person name="Zhan W."/>
            <person name="Jiang J.F."/>
            <person name="Wang Q."/>
            <person name="Zhang B."/>
            <person name="Ji P."/>
            <person name="Bell-Sakyi L."/>
            <person name="Cui X.M."/>
            <person name="Yuan T.T."/>
            <person name="Jiang B.G."/>
            <person name="Yang W.F."/>
            <person name="Lam T.T."/>
            <person name="Chang Q.C."/>
            <person name="Ding S.J."/>
            <person name="Wang X.J."/>
            <person name="Zhu J.G."/>
            <person name="Ruan X.D."/>
            <person name="Zhao L."/>
            <person name="Wei J.T."/>
            <person name="Ye R.Z."/>
            <person name="Que T.C."/>
            <person name="Du C.H."/>
            <person name="Zhou Y.H."/>
            <person name="Cheng J.X."/>
            <person name="Dai P.F."/>
            <person name="Guo W.B."/>
            <person name="Han X.H."/>
            <person name="Huang E.J."/>
            <person name="Li L.F."/>
            <person name="Wei W."/>
            <person name="Gao Y.C."/>
            <person name="Liu J.Z."/>
            <person name="Shao H.Z."/>
            <person name="Wang X."/>
            <person name="Wang C.C."/>
            <person name="Yang T.C."/>
            <person name="Huo Q.B."/>
            <person name="Li W."/>
            <person name="Chen H.Y."/>
            <person name="Chen S.E."/>
            <person name="Zhou L.G."/>
            <person name="Ni X.B."/>
            <person name="Tian J.H."/>
            <person name="Sheng Y."/>
            <person name="Liu T."/>
            <person name="Pan Y.S."/>
            <person name="Xia L.Y."/>
            <person name="Li J."/>
            <person name="Zhao F."/>
            <person name="Cao W.C."/>
        </authorList>
    </citation>
    <scope>NUCLEOTIDE SEQUENCE [LARGE SCALE GENOMIC DNA]</scope>
    <source>
        <strain evidence="2">HaeL-2018</strain>
    </source>
</reference>
<organism evidence="2 3">
    <name type="scientific">Haemaphysalis longicornis</name>
    <name type="common">Bush tick</name>
    <dbReference type="NCBI Taxonomy" id="44386"/>
    <lineage>
        <taxon>Eukaryota</taxon>
        <taxon>Metazoa</taxon>
        <taxon>Ecdysozoa</taxon>
        <taxon>Arthropoda</taxon>
        <taxon>Chelicerata</taxon>
        <taxon>Arachnida</taxon>
        <taxon>Acari</taxon>
        <taxon>Parasitiformes</taxon>
        <taxon>Ixodida</taxon>
        <taxon>Ixodoidea</taxon>
        <taxon>Ixodidae</taxon>
        <taxon>Haemaphysalinae</taxon>
        <taxon>Haemaphysalis</taxon>
    </lineage>
</organism>
<dbReference type="OrthoDB" id="2150267at2759"/>
<dbReference type="SUPFAM" id="SSF53822">
    <property type="entry name" value="Periplasmic binding protein-like I"/>
    <property type="match status" value="1"/>
</dbReference>
<proteinExistence type="predicted"/>
<dbReference type="EMBL" id="JABSTR010000004">
    <property type="protein sequence ID" value="KAH9366447.1"/>
    <property type="molecule type" value="Genomic_DNA"/>
</dbReference>
<feature type="chain" id="PRO_5039925812" evidence="1">
    <location>
        <begin position="20"/>
        <end position="176"/>
    </location>
</feature>
<dbReference type="VEuPathDB" id="VectorBase:HLOH_043182"/>
<evidence type="ECO:0000313" key="2">
    <source>
        <dbReference type="EMBL" id="KAH9366447.1"/>
    </source>
</evidence>
<gene>
    <name evidence="2" type="ORF">HPB48_007867</name>
</gene>
<name>A0A9J6FUG0_HAELO</name>
<accession>A0A9J6FUG0</accession>
<sequence length="176" mass="19220">MRVALVPPLLPLLVLLAAAAAPLLRRNGHRLVGSSNSYAGFFLDQEEEHVSDATTEPEELLIAGFFPTTLNLSEGAIGRGVVPAVNLALRHINSSPHFLPGYRLDIIWNDTQVSRRRRRWCASGTRAVSAAFDRVPVRALCTVVSERRAARMHFSGVCMEGYGSVPVIGYAKELKA</sequence>
<protein>
    <submittedName>
        <fullName evidence="2">Uncharacterized protein</fullName>
    </submittedName>
</protein>
<feature type="signal peptide" evidence="1">
    <location>
        <begin position="1"/>
        <end position="19"/>
    </location>
</feature>
<keyword evidence="3" id="KW-1185">Reference proteome</keyword>
<evidence type="ECO:0000313" key="3">
    <source>
        <dbReference type="Proteomes" id="UP000821853"/>
    </source>
</evidence>
<keyword evidence="1" id="KW-0732">Signal</keyword>
<evidence type="ECO:0000256" key="1">
    <source>
        <dbReference type="SAM" id="SignalP"/>
    </source>
</evidence>
<dbReference type="InterPro" id="IPR028082">
    <property type="entry name" value="Peripla_BP_I"/>
</dbReference>
<dbReference type="Proteomes" id="UP000821853">
    <property type="component" value="Chromosome 2"/>
</dbReference>
<dbReference type="AlphaFoldDB" id="A0A9J6FUG0"/>